<dbReference type="PANTHER" id="PTHR43272:SF33">
    <property type="entry name" value="AMP-BINDING DOMAIN-CONTAINING PROTEIN-RELATED"/>
    <property type="match status" value="1"/>
</dbReference>
<dbReference type="SUPFAM" id="SSF56801">
    <property type="entry name" value="Acetyl-CoA synthetase-like"/>
    <property type="match status" value="1"/>
</dbReference>
<keyword evidence="2" id="KW-0067">ATP-binding</keyword>
<evidence type="ECO:0000313" key="5">
    <source>
        <dbReference type="EMBL" id="CCL99155.1"/>
    </source>
</evidence>
<evidence type="ECO:0000259" key="4">
    <source>
        <dbReference type="Pfam" id="PF00501"/>
    </source>
</evidence>
<proteinExistence type="predicted"/>
<organism evidence="5 6">
    <name type="scientific">Fibroporia radiculosa</name>
    <dbReference type="NCBI Taxonomy" id="599839"/>
    <lineage>
        <taxon>Eukaryota</taxon>
        <taxon>Fungi</taxon>
        <taxon>Dikarya</taxon>
        <taxon>Basidiomycota</taxon>
        <taxon>Agaricomycotina</taxon>
        <taxon>Agaricomycetes</taxon>
        <taxon>Polyporales</taxon>
        <taxon>Fibroporiaceae</taxon>
        <taxon>Fibroporia</taxon>
    </lineage>
</organism>
<dbReference type="RefSeq" id="XP_012178438.1">
    <property type="nucleotide sequence ID" value="XM_012323048.1"/>
</dbReference>
<dbReference type="OrthoDB" id="1700726at2759"/>
<sequence length="724" mass="79380">MSSFNSPVPFPRSSSNYAHQSVEVPGTRKPGQTGHYRATAYPFLSVRSPGAFSVLTEMFDEGFKSGGNGPCFGYRPQVSQTPLKFADHYEWYSWPEVDVRRRAIGSALYTLFQKGVLGGGQLETVGIWSKNNPEWQIIDLALHAYAKVGVGLYDTLGKDSVEYILNHAEISVVFATVDHIPFLLGLAPKIPTFKMIVCMTVLSDDSKLAFSAWGKEKNVQVIDIQELEEMGAAEPVPVVKPTSDQLATICYTSGTTGNPKGALLTHGNLANAAHAQLHGYEVTGERSALSYLPLAHIYERVMALCIMSVGGRIGFSTGDPLRLLEDLQVMKPTFIAAVPRVLNRVYQAAMAASSAPGLKGKLFNYAMEVKLQQLRTTGVRTHALWDRIVFKKVGIAGLSDRILLLTELAGGSCLWWQAAADGMWFRADQRVCNGLPADIAAVRHSRRVSICHHISHGRPLTVLGMLRYGMTENGGTCTHVWPDDPTSSGTVGPPVPCSEIKLLDVPAMNYSAEDKPRPRGEILVRGDNCFIGYYKDEANTKAALDEDGWVHTGDVGEMDECGRLRIIDRVKNIMKLAQGEYVALENIENVYSACPLVAQLFVHGDSLQSYLLAVVVPDPVQFADLVSKLYGKPITPTDVTALEAAVYDPKVNAAVLAELTKQAQAEKLKGFEMIKRIHITMELFTVDNGCLTPTLKIRRKETYAKFKNELDALYELPAPASSKL</sequence>
<dbReference type="EMBL" id="HE796917">
    <property type="protein sequence ID" value="CCL99155.1"/>
    <property type="molecule type" value="Genomic_DNA"/>
</dbReference>
<evidence type="ECO:0000256" key="2">
    <source>
        <dbReference type="ARBA" id="ARBA00022840"/>
    </source>
</evidence>
<dbReference type="GO" id="GO:0005524">
    <property type="term" value="F:ATP binding"/>
    <property type="evidence" value="ECO:0007669"/>
    <property type="project" value="UniProtKB-KW"/>
</dbReference>
<dbReference type="InterPro" id="IPR042099">
    <property type="entry name" value="ANL_N_sf"/>
</dbReference>
<evidence type="ECO:0000256" key="1">
    <source>
        <dbReference type="ARBA" id="ARBA00022741"/>
    </source>
</evidence>
<name>J4GJH1_9APHY</name>
<dbReference type="InterPro" id="IPR000873">
    <property type="entry name" value="AMP-dep_synth/lig_dom"/>
</dbReference>
<dbReference type="HOGENOM" id="CLU_000022_45_4_1"/>
<dbReference type="Pfam" id="PF00501">
    <property type="entry name" value="AMP-binding"/>
    <property type="match status" value="1"/>
</dbReference>
<keyword evidence="1" id="KW-0547">Nucleotide-binding</keyword>
<dbReference type="GO" id="GO:0004467">
    <property type="term" value="F:long-chain fatty acid-CoA ligase activity"/>
    <property type="evidence" value="ECO:0007669"/>
    <property type="project" value="TreeGrafter"/>
</dbReference>
<evidence type="ECO:0000313" key="6">
    <source>
        <dbReference type="Proteomes" id="UP000006352"/>
    </source>
</evidence>
<dbReference type="PANTHER" id="PTHR43272">
    <property type="entry name" value="LONG-CHAIN-FATTY-ACID--COA LIGASE"/>
    <property type="match status" value="1"/>
</dbReference>
<protein>
    <recommendedName>
        <fullName evidence="4">AMP-dependent synthetase/ligase domain-containing protein</fullName>
    </recommendedName>
</protein>
<gene>
    <name evidence="5" type="ORF">FIBRA_01170</name>
</gene>
<dbReference type="GeneID" id="24094066"/>
<keyword evidence="6" id="KW-1185">Reference proteome</keyword>
<dbReference type="GO" id="GO:0005783">
    <property type="term" value="C:endoplasmic reticulum"/>
    <property type="evidence" value="ECO:0007669"/>
    <property type="project" value="TreeGrafter"/>
</dbReference>
<dbReference type="PROSITE" id="PS00455">
    <property type="entry name" value="AMP_BINDING"/>
    <property type="match status" value="1"/>
</dbReference>
<dbReference type="InterPro" id="IPR020845">
    <property type="entry name" value="AMP-binding_CS"/>
</dbReference>
<feature type="compositionally biased region" description="Polar residues" evidence="3">
    <location>
        <begin position="1"/>
        <end position="19"/>
    </location>
</feature>
<feature type="domain" description="AMP-dependent synthetase/ligase" evidence="4">
    <location>
        <begin position="85"/>
        <end position="534"/>
    </location>
</feature>
<evidence type="ECO:0000256" key="3">
    <source>
        <dbReference type="SAM" id="MobiDB-lite"/>
    </source>
</evidence>
<accession>J4GJH1</accession>
<dbReference type="InParanoid" id="J4GJH1"/>
<dbReference type="GO" id="GO:0016020">
    <property type="term" value="C:membrane"/>
    <property type="evidence" value="ECO:0007669"/>
    <property type="project" value="TreeGrafter"/>
</dbReference>
<reference evidence="5 6" key="1">
    <citation type="journal article" date="2012" name="Appl. Environ. Microbiol.">
        <title>Short-read sequencing for genomic analysis of the brown rot fungus Fibroporia radiculosa.</title>
        <authorList>
            <person name="Tang J.D."/>
            <person name="Perkins A.D."/>
            <person name="Sonstegard T.S."/>
            <person name="Schroeder S.G."/>
            <person name="Burgess S.C."/>
            <person name="Diehl S.V."/>
        </authorList>
    </citation>
    <scope>NUCLEOTIDE SEQUENCE [LARGE SCALE GENOMIC DNA]</scope>
    <source>
        <strain evidence="5 6">TFFH 294</strain>
    </source>
</reference>
<feature type="region of interest" description="Disordered" evidence="3">
    <location>
        <begin position="1"/>
        <end position="33"/>
    </location>
</feature>
<dbReference type="Proteomes" id="UP000006352">
    <property type="component" value="Unassembled WGS sequence"/>
</dbReference>
<dbReference type="AlphaFoldDB" id="J4GJH1"/>
<dbReference type="STRING" id="599839.J4GJH1"/>
<dbReference type="Gene3D" id="3.40.50.12780">
    <property type="entry name" value="N-terminal domain of ligase-like"/>
    <property type="match status" value="1"/>
</dbReference>